<evidence type="ECO:0000313" key="1">
    <source>
        <dbReference type="EMBL" id="EFI28526.1"/>
    </source>
</evidence>
<keyword evidence="2" id="KW-1185">Reference proteome</keyword>
<dbReference type="InParanoid" id="D6RJZ2"/>
<dbReference type="EMBL" id="AACS02000001">
    <property type="protein sequence ID" value="EFI28526.1"/>
    <property type="molecule type" value="Genomic_DNA"/>
</dbReference>
<reference evidence="1 2" key="1">
    <citation type="journal article" date="2010" name="Proc. Natl. Acad. Sci. U.S.A.">
        <title>Insights into evolution of multicellular fungi from the assembled chromosomes of the mushroom Coprinopsis cinerea (Coprinus cinereus).</title>
        <authorList>
            <person name="Stajich J.E."/>
            <person name="Wilke S.K."/>
            <person name="Ahren D."/>
            <person name="Au C.H."/>
            <person name="Birren B.W."/>
            <person name="Borodovsky M."/>
            <person name="Burns C."/>
            <person name="Canback B."/>
            <person name="Casselton L.A."/>
            <person name="Cheng C.K."/>
            <person name="Deng J."/>
            <person name="Dietrich F.S."/>
            <person name="Fargo D.C."/>
            <person name="Farman M.L."/>
            <person name="Gathman A.C."/>
            <person name="Goldberg J."/>
            <person name="Guigo R."/>
            <person name="Hoegger P.J."/>
            <person name="Hooker J.B."/>
            <person name="Huggins A."/>
            <person name="James T.Y."/>
            <person name="Kamada T."/>
            <person name="Kilaru S."/>
            <person name="Kodira C."/>
            <person name="Kues U."/>
            <person name="Kupfer D."/>
            <person name="Kwan H.S."/>
            <person name="Lomsadze A."/>
            <person name="Li W."/>
            <person name="Lilly W.W."/>
            <person name="Ma L.J."/>
            <person name="Mackey A.J."/>
            <person name="Manning G."/>
            <person name="Martin F."/>
            <person name="Muraguchi H."/>
            <person name="Natvig D.O."/>
            <person name="Palmerini H."/>
            <person name="Ramesh M.A."/>
            <person name="Rehmeyer C.J."/>
            <person name="Roe B.A."/>
            <person name="Shenoy N."/>
            <person name="Stanke M."/>
            <person name="Ter-Hovhannisyan V."/>
            <person name="Tunlid A."/>
            <person name="Velagapudi R."/>
            <person name="Vision T.J."/>
            <person name="Zeng Q."/>
            <person name="Zolan M.E."/>
            <person name="Pukkila P.J."/>
        </authorList>
    </citation>
    <scope>NUCLEOTIDE SEQUENCE [LARGE SCALE GENOMIC DNA]</scope>
    <source>
        <strain evidence="2">Okayama-7 / 130 / ATCC MYA-4618 / FGSC 9003</strain>
    </source>
</reference>
<dbReference type="OrthoDB" id="10676669at2759"/>
<dbReference type="KEGG" id="cci:CC1G_13548"/>
<proteinExistence type="predicted"/>
<accession>D6RJZ2</accession>
<dbReference type="AlphaFoldDB" id="D6RJZ2"/>
<name>D6RJZ2_COPC7</name>
<evidence type="ECO:0000313" key="2">
    <source>
        <dbReference type="Proteomes" id="UP000001861"/>
    </source>
</evidence>
<comment type="caution">
    <text evidence="1">The sequence shown here is derived from an EMBL/GenBank/DDBJ whole genome shotgun (WGS) entry which is preliminary data.</text>
</comment>
<organism evidence="1 2">
    <name type="scientific">Coprinopsis cinerea (strain Okayama-7 / 130 / ATCC MYA-4618 / FGSC 9003)</name>
    <name type="common">Inky cap fungus</name>
    <name type="synonym">Hormographiella aspergillata</name>
    <dbReference type="NCBI Taxonomy" id="240176"/>
    <lineage>
        <taxon>Eukaryota</taxon>
        <taxon>Fungi</taxon>
        <taxon>Dikarya</taxon>
        <taxon>Basidiomycota</taxon>
        <taxon>Agaricomycotina</taxon>
        <taxon>Agaricomycetes</taxon>
        <taxon>Agaricomycetidae</taxon>
        <taxon>Agaricales</taxon>
        <taxon>Agaricineae</taxon>
        <taxon>Psathyrellaceae</taxon>
        <taxon>Coprinopsis</taxon>
    </lineage>
</organism>
<dbReference type="VEuPathDB" id="FungiDB:CC1G_13548"/>
<dbReference type="HOGENOM" id="CLU_670870_0_0_1"/>
<sequence>MSLQSLGRMITPENYTLDLLQTCLIHLHGIVVPASPEPTPPSFGDTMNRCGAALICLTDVLRVAMLLSEPLKEATVETLLREFDDFINATDGLLRWTNWESVYPQSFIPLARLQQALDTTCQVIAFLIKLDERLQSAVIASTKAIDIALRVWCWRDPYNPSRVHLSPFMTEYRMEETIGMICTYTMSFEGGQAILSALLASSNLRRTFVKAFFDRLSQLTEIANQNPERGGAVMTQLKFMAMIAGFLGQHITFYRMLEKRGRFLGKACGLASQICSRGFGLPIVPPTGASLFHAAFVMASDTVAAVITVLNSGILVWMLKGISAVPQAPSFSSVEAALDKLYGYAFHHRSLPALSHALKGVPASVSQAVKRIDKVGTLYTGLVMEVERNEILVGTLEPRVILCDNPADNS</sequence>
<gene>
    <name evidence="1" type="ORF">CC1G_13548</name>
</gene>
<protein>
    <submittedName>
        <fullName evidence="1">Uncharacterized protein</fullName>
    </submittedName>
</protein>
<dbReference type="GeneID" id="6015996"/>
<dbReference type="RefSeq" id="XP_002912020.1">
    <property type="nucleotide sequence ID" value="XM_002911974.1"/>
</dbReference>
<dbReference type="Proteomes" id="UP000001861">
    <property type="component" value="Unassembled WGS sequence"/>
</dbReference>